<dbReference type="InterPro" id="IPR054505">
    <property type="entry name" value="Myb_DNA-bind_8"/>
</dbReference>
<accession>A0A9N9LYV1</accession>
<evidence type="ECO:0000313" key="3">
    <source>
        <dbReference type="EMBL" id="CAG8983599.1"/>
    </source>
</evidence>
<proteinExistence type="predicted"/>
<name>A0A9N9LYV1_9HELO</name>
<gene>
    <name evidence="3" type="ORF">HYALB_00004620</name>
</gene>
<dbReference type="Proteomes" id="UP000701801">
    <property type="component" value="Unassembled WGS sequence"/>
</dbReference>
<dbReference type="AlphaFoldDB" id="A0A9N9LYV1"/>
<protein>
    <recommendedName>
        <fullName evidence="2">Myb-like DNA-binding domain-containing protein</fullName>
    </recommendedName>
</protein>
<comment type="caution">
    <text evidence="3">The sequence shown here is derived from an EMBL/GenBank/DDBJ whole genome shotgun (WGS) entry which is preliminary data.</text>
</comment>
<feature type="domain" description="Myb-like DNA-binding" evidence="2">
    <location>
        <begin position="9"/>
        <end position="56"/>
    </location>
</feature>
<evidence type="ECO:0000256" key="1">
    <source>
        <dbReference type="SAM" id="MobiDB-lite"/>
    </source>
</evidence>
<dbReference type="OrthoDB" id="3944408at2759"/>
<feature type="region of interest" description="Disordered" evidence="1">
    <location>
        <begin position="50"/>
        <end position="87"/>
    </location>
</feature>
<dbReference type="EMBL" id="CAJVRM010000731">
    <property type="protein sequence ID" value="CAG8983599.1"/>
    <property type="molecule type" value="Genomic_DNA"/>
</dbReference>
<reference evidence="3" key="1">
    <citation type="submission" date="2021-07" db="EMBL/GenBank/DDBJ databases">
        <authorList>
            <person name="Durling M."/>
        </authorList>
    </citation>
    <scope>NUCLEOTIDE SEQUENCE</scope>
</reference>
<evidence type="ECO:0000313" key="4">
    <source>
        <dbReference type="Proteomes" id="UP000701801"/>
    </source>
</evidence>
<keyword evidence="4" id="KW-1185">Reference proteome</keyword>
<organism evidence="3 4">
    <name type="scientific">Hymenoscyphus albidus</name>
    <dbReference type="NCBI Taxonomy" id="595503"/>
    <lineage>
        <taxon>Eukaryota</taxon>
        <taxon>Fungi</taxon>
        <taxon>Dikarya</taxon>
        <taxon>Ascomycota</taxon>
        <taxon>Pezizomycotina</taxon>
        <taxon>Leotiomycetes</taxon>
        <taxon>Helotiales</taxon>
        <taxon>Helotiaceae</taxon>
        <taxon>Hymenoscyphus</taxon>
    </lineage>
</organism>
<sequence>MPNETAINRLLYAILSQKCLKDIDWNKVANDPVLKKEITNGHAARMRYSRFKKQMEGTSGVSRKPRNPNSPRKNKPKKNAKTEKNTTIPEYFDEEHARPKLYENEEYAADGEMGMAGPRMIKRERETKFMLGAPFTPQSQNSTPSPGTSQHDFGFVGSDLGDMDPMDNMATSFGYVGDELYPTMMGQKNYGNGMGVQMNEPSGYYGEMWQQQEINDPEIRSERRMVDEDGVPVKTEQRWDVAYRHS</sequence>
<evidence type="ECO:0000259" key="2">
    <source>
        <dbReference type="Pfam" id="PF22980"/>
    </source>
</evidence>
<dbReference type="Pfam" id="PF22980">
    <property type="entry name" value="Myb_DNA-bind_8"/>
    <property type="match status" value="1"/>
</dbReference>